<dbReference type="SUPFAM" id="SSF51306">
    <property type="entry name" value="LexA/Signal peptidase"/>
    <property type="match status" value="1"/>
</dbReference>
<dbReference type="RefSeq" id="WP_003611906.1">
    <property type="nucleotide sequence ID" value="NZ_OV915080.1"/>
</dbReference>
<protein>
    <submittedName>
        <fullName evidence="2">LexA - SOS-response transcriptional repressors</fullName>
        <ecNumber evidence="2">3.4.21.88</ecNumber>
    </submittedName>
</protein>
<dbReference type="PANTHER" id="PTHR33516">
    <property type="entry name" value="LEXA REPRESSOR"/>
    <property type="match status" value="1"/>
</dbReference>
<name>A0AAU9R366_9LACO</name>
<reference evidence="2" key="1">
    <citation type="submission" date="2022-02" db="EMBL/GenBank/DDBJ databases">
        <authorList>
            <person name="Deutsch MARIE S."/>
        </authorList>
    </citation>
    <scope>NUCLEOTIDE SEQUENCE</scope>
    <source>
        <strain evidence="2">CIRM-BIA865</strain>
    </source>
</reference>
<dbReference type="EC" id="3.4.21.88" evidence="2"/>
<dbReference type="EMBL" id="OV915080">
    <property type="protein sequence ID" value="CAH1707004.1"/>
    <property type="molecule type" value="Genomic_DNA"/>
</dbReference>
<dbReference type="SUPFAM" id="SSF47413">
    <property type="entry name" value="lambda repressor-like DNA-binding domains"/>
    <property type="match status" value="1"/>
</dbReference>
<dbReference type="PANTHER" id="PTHR33516:SF2">
    <property type="entry name" value="LEXA REPRESSOR-RELATED"/>
    <property type="match status" value="1"/>
</dbReference>
<dbReference type="GO" id="GO:0003677">
    <property type="term" value="F:DNA binding"/>
    <property type="evidence" value="ECO:0007669"/>
    <property type="project" value="InterPro"/>
</dbReference>
<organism evidence="2 3">
    <name type="scientific">Lactobacillus delbrueckii subsp. delbrueckii</name>
    <dbReference type="NCBI Taxonomy" id="83684"/>
    <lineage>
        <taxon>Bacteria</taxon>
        <taxon>Bacillati</taxon>
        <taxon>Bacillota</taxon>
        <taxon>Bacilli</taxon>
        <taxon>Lactobacillales</taxon>
        <taxon>Lactobacillaceae</taxon>
        <taxon>Lactobacillus</taxon>
    </lineage>
</organism>
<evidence type="ECO:0000313" key="3">
    <source>
        <dbReference type="Proteomes" id="UP001295440"/>
    </source>
</evidence>
<dbReference type="Gene3D" id="2.10.109.10">
    <property type="entry name" value="Umud Fragment, subunit A"/>
    <property type="match status" value="1"/>
</dbReference>
<feature type="domain" description="HTH cro/C1-type" evidence="1">
    <location>
        <begin position="7"/>
        <end position="62"/>
    </location>
</feature>
<sequence length="206" mass="22178">MKIGTKIKQQRKKKGLTQKELASILGLGGVTTVASWEQGLSNPPAKRIPAIADALDISVSELLGNDDAKPKNLVDLADAKVISIPILGTIACGKPIFSEENYEGHLNKVYFGDPPTGELFALTCQGDSMAPYILDGDKVIVRKQETVENGEIAAVLINNEATLKTVKYVGDKTLLIPKNDAYDPLVLTPDNQNQVLGKVVSIIRDI</sequence>
<dbReference type="SMART" id="SM00530">
    <property type="entry name" value="HTH_XRE"/>
    <property type="match status" value="1"/>
</dbReference>
<gene>
    <name evidence="2" type="primary">lexA</name>
    <name evidence="2" type="ORF">LDD865_1847</name>
</gene>
<dbReference type="AlphaFoldDB" id="A0AAU9R366"/>
<dbReference type="InterPro" id="IPR039418">
    <property type="entry name" value="LexA-like"/>
</dbReference>
<dbReference type="CDD" id="cd00093">
    <property type="entry name" value="HTH_XRE"/>
    <property type="match status" value="1"/>
</dbReference>
<dbReference type="PROSITE" id="PS50943">
    <property type="entry name" value="HTH_CROC1"/>
    <property type="match status" value="1"/>
</dbReference>
<dbReference type="Pfam" id="PF00717">
    <property type="entry name" value="Peptidase_S24"/>
    <property type="match status" value="1"/>
</dbReference>
<dbReference type="Gene3D" id="1.10.260.40">
    <property type="entry name" value="lambda repressor-like DNA-binding domains"/>
    <property type="match status" value="1"/>
</dbReference>
<dbReference type="InterPro" id="IPR036286">
    <property type="entry name" value="LexA/Signal_pep-like_sf"/>
</dbReference>
<keyword evidence="2" id="KW-0378">Hydrolase</keyword>
<dbReference type="InterPro" id="IPR010982">
    <property type="entry name" value="Lambda_DNA-bd_dom_sf"/>
</dbReference>
<evidence type="ECO:0000313" key="2">
    <source>
        <dbReference type="EMBL" id="CAH1707004.1"/>
    </source>
</evidence>
<dbReference type="InterPro" id="IPR015927">
    <property type="entry name" value="Peptidase_S24_S26A/B/C"/>
</dbReference>
<dbReference type="InterPro" id="IPR050077">
    <property type="entry name" value="LexA_repressor"/>
</dbReference>
<proteinExistence type="predicted"/>
<dbReference type="GO" id="GO:0004252">
    <property type="term" value="F:serine-type endopeptidase activity"/>
    <property type="evidence" value="ECO:0007669"/>
    <property type="project" value="UniProtKB-EC"/>
</dbReference>
<dbReference type="InterPro" id="IPR001387">
    <property type="entry name" value="Cro/C1-type_HTH"/>
</dbReference>
<evidence type="ECO:0000259" key="1">
    <source>
        <dbReference type="PROSITE" id="PS50943"/>
    </source>
</evidence>
<dbReference type="Pfam" id="PF01381">
    <property type="entry name" value="HTH_3"/>
    <property type="match status" value="1"/>
</dbReference>
<dbReference type="CDD" id="cd06529">
    <property type="entry name" value="S24_LexA-like"/>
    <property type="match status" value="1"/>
</dbReference>
<accession>A0AAU9R366</accession>
<dbReference type="Proteomes" id="UP001295440">
    <property type="component" value="Chromosome"/>
</dbReference>